<evidence type="ECO:0000259" key="1">
    <source>
        <dbReference type="Pfam" id="PF04167"/>
    </source>
</evidence>
<dbReference type="InterPro" id="IPR007295">
    <property type="entry name" value="DUF402"/>
</dbReference>
<gene>
    <name evidence="2" type="ORF">DDE19_25890</name>
</gene>
<proteinExistence type="predicted"/>
<organism evidence="2 3">
    <name type="scientific">Micromonospora ureilytica</name>
    <dbReference type="NCBI Taxonomy" id="709868"/>
    <lineage>
        <taxon>Bacteria</taxon>
        <taxon>Bacillati</taxon>
        <taxon>Actinomycetota</taxon>
        <taxon>Actinomycetes</taxon>
        <taxon>Micromonosporales</taxon>
        <taxon>Micromonosporaceae</taxon>
        <taxon>Micromonospora</taxon>
    </lineage>
</organism>
<dbReference type="Proteomes" id="UP000278981">
    <property type="component" value="Unassembled WGS sequence"/>
</dbReference>
<comment type="caution">
    <text evidence="2">The sequence shown here is derived from an EMBL/GenBank/DDBJ whole genome shotgun (WGS) entry which is preliminary data.</text>
</comment>
<dbReference type="InterPro" id="IPR035930">
    <property type="entry name" value="FomD-like_sf"/>
</dbReference>
<dbReference type="Gene3D" id="2.40.380.10">
    <property type="entry name" value="FomD-like"/>
    <property type="match status" value="1"/>
</dbReference>
<accession>A0A3N9XJX9</accession>
<dbReference type="AlphaFoldDB" id="A0A3N9XJX9"/>
<sequence length="182" mass="20723">MKLLRVTDRSELEPTPVTVVRDGKLRAAGLRLGDAIVYDWGFHLDNRPYEQRSFVLLDDGFQINQPVIFPAEQQGWWYCDLVRVADHGSVVTVDDLWIDVIVGPGDHPYRVLDLDEYATAMQDGALSVSEATEGLIRTQRFLDRRLNRRHDPQRSWPDFPPASITDLLHAVFPQDWSLIGAG</sequence>
<protein>
    <recommendedName>
        <fullName evidence="1">DUF402 domain-containing protein</fullName>
    </recommendedName>
</protein>
<dbReference type="SUPFAM" id="SSF159234">
    <property type="entry name" value="FomD-like"/>
    <property type="match status" value="1"/>
</dbReference>
<dbReference type="Pfam" id="PF04167">
    <property type="entry name" value="DUF402"/>
    <property type="match status" value="1"/>
</dbReference>
<evidence type="ECO:0000313" key="2">
    <source>
        <dbReference type="EMBL" id="RQX13374.1"/>
    </source>
</evidence>
<name>A0A3N9XJX9_9ACTN</name>
<evidence type="ECO:0000313" key="3">
    <source>
        <dbReference type="Proteomes" id="UP000278981"/>
    </source>
</evidence>
<feature type="domain" description="DUF402" evidence="1">
    <location>
        <begin position="20"/>
        <end position="142"/>
    </location>
</feature>
<dbReference type="OrthoDB" id="2604282at2"/>
<reference evidence="2 3" key="1">
    <citation type="submission" date="2018-04" db="EMBL/GenBank/DDBJ databases">
        <title>Micromonosporas from Atacama Desert.</title>
        <authorList>
            <person name="Carro L."/>
            <person name="Klenk H.-P."/>
            <person name="Goodfellow M."/>
        </authorList>
    </citation>
    <scope>NUCLEOTIDE SEQUENCE [LARGE SCALE GENOMIC DNA]</scope>
    <source>
        <strain evidence="2 3">LB19</strain>
    </source>
</reference>
<dbReference type="EMBL" id="QDGB01000326">
    <property type="protein sequence ID" value="RQX13374.1"/>
    <property type="molecule type" value="Genomic_DNA"/>
</dbReference>